<dbReference type="PANTHER" id="PTHR24113:SF12">
    <property type="entry name" value="RAN GTPASE-ACTIVATING PROTEIN 1"/>
    <property type="match status" value="1"/>
</dbReference>
<name>A0A8H7RK54_9FUNG</name>
<feature type="region of interest" description="Disordered" evidence="4">
    <location>
        <begin position="566"/>
        <end position="594"/>
    </location>
</feature>
<keyword evidence="1" id="KW-0343">GTPase activation</keyword>
<dbReference type="GO" id="GO:0005634">
    <property type="term" value="C:nucleus"/>
    <property type="evidence" value="ECO:0007669"/>
    <property type="project" value="TreeGrafter"/>
</dbReference>
<dbReference type="Pfam" id="PF13516">
    <property type="entry name" value="LRR_6"/>
    <property type="match status" value="5"/>
</dbReference>
<protein>
    <submittedName>
        <fullName evidence="5">Uncharacterized protein</fullName>
    </submittedName>
</protein>
<feature type="compositionally biased region" description="Polar residues" evidence="4">
    <location>
        <begin position="579"/>
        <end position="594"/>
    </location>
</feature>
<feature type="compositionally biased region" description="Low complexity" evidence="4">
    <location>
        <begin position="515"/>
        <end position="531"/>
    </location>
</feature>
<keyword evidence="6" id="KW-1185">Reference proteome</keyword>
<evidence type="ECO:0000256" key="4">
    <source>
        <dbReference type="SAM" id="MobiDB-lite"/>
    </source>
</evidence>
<dbReference type="GO" id="GO:0048471">
    <property type="term" value="C:perinuclear region of cytoplasm"/>
    <property type="evidence" value="ECO:0007669"/>
    <property type="project" value="TreeGrafter"/>
</dbReference>
<keyword evidence="3" id="KW-0677">Repeat</keyword>
<dbReference type="InterPro" id="IPR032675">
    <property type="entry name" value="LRR_dom_sf"/>
</dbReference>
<organism evidence="5 6">
    <name type="scientific">Mucor plumbeus</name>
    <dbReference type="NCBI Taxonomy" id="97098"/>
    <lineage>
        <taxon>Eukaryota</taxon>
        <taxon>Fungi</taxon>
        <taxon>Fungi incertae sedis</taxon>
        <taxon>Mucoromycota</taxon>
        <taxon>Mucoromycotina</taxon>
        <taxon>Mucoromycetes</taxon>
        <taxon>Mucorales</taxon>
        <taxon>Mucorineae</taxon>
        <taxon>Mucoraceae</taxon>
        <taxon>Mucor</taxon>
    </lineage>
</organism>
<gene>
    <name evidence="5" type="ORF">INT46_004499</name>
</gene>
<sequence length="594" mass="65701">MSKPKSILKYRPENNVNYKDTSIPTINPPRSSWLARLQSKIYSQTDISLDENDADNPLLIPKQDLKRVTFSVGNLTTEHSFCSDDTPRDELYEKQKCDAIFKQQTQQITDLANHYDHACIQREEGCIDRFRNLLRTNRTSQLQTINLSKQPIATHQAGPLSDIFILKFGLEYLNLSNCKLEDETIRIVLCSLLVSGTIQHLDLSQNNFKSKGYKYIAIFIKESKTIQSVDLSRCTLEKKGMQYLAQGLQHTTSLSKLVMDNCHIKPPPETFQTFSEGIYNASSLQTLSLRNDHFAPNQGTWIANLIAPRLNGIKSLDLSGNQMNSMLAPLASVLRNNTNLLHLNLSNCQINHEGLSLLSNALGDNNCLEVLDLSMNPLGHDTDEGILALKNALTRNSCLQSLNLSETQLDSSTAIALAEALPENASLSRLDLSKNPHIEMAGVLALAISIKMNHTLTFLDINIPVCNILSDNNNNTDKPKKPLDEELANLQNDIVAVCTTNMLQKVEAQQKHDSVTMSPSSSSSSSLTTSNLSLVELPSEQRLMAAKQALDGPNSPQLEVMGDEHRLETSTTTTTNTNISLANTDPTSTTATLA</sequence>
<comment type="caution">
    <text evidence="5">The sequence shown here is derived from an EMBL/GenBank/DDBJ whole genome shotgun (WGS) entry which is preliminary data.</text>
</comment>
<evidence type="ECO:0000313" key="5">
    <source>
        <dbReference type="EMBL" id="KAG2211123.1"/>
    </source>
</evidence>
<dbReference type="GO" id="GO:0005829">
    <property type="term" value="C:cytosol"/>
    <property type="evidence" value="ECO:0007669"/>
    <property type="project" value="TreeGrafter"/>
</dbReference>
<dbReference type="Proteomes" id="UP000650833">
    <property type="component" value="Unassembled WGS sequence"/>
</dbReference>
<feature type="compositionally biased region" description="Low complexity" evidence="4">
    <location>
        <begin position="569"/>
        <end position="578"/>
    </location>
</feature>
<dbReference type="Gene3D" id="3.80.10.10">
    <property type="entry name" value="Ribonuclease Inhibitor"/>
    <property type="match status" value="3"/>
</dbReference>
<dbReference type="InterPro" id="IPR006553">
    <property type="entry name" value="Leu-rich_rpt_Cys-con_subtyp"/>
</dbReference>
<dbReference type="EMBL" id="JAEPRC010000070">
    <property type="protein sequence ID" value="KAG2211123.1"/>
    <property type="molecule type" value="Genomic_DNA"/>
</dbReference>
<dbReference type="InterPro" id="IPR027038">
    <property type="entry name" value="RanGap"/>
</dbReference>
<evidence type="ECO:0000313" key="6">
    <source>
        <dbReference type="Proteomes" id="UP000650833"/>
    </source>
</evidence>
<evidence type="ECO:0000256" key="3">
    <source>
        <dbReference type="ARBA" id="ARBA00022737"/>
    </source>
</evidence>
<dbReference type="OrthoDB" id="120976at2759"/>
<dbReference type="PANTHER" id="PTHR24113">
    <property type="entry name" value="RAN GTPASE-ACTIVATING PROTEIN 1"/>
    <property type="match status" value="1"/>
</dbReference>
<evidence type="ECO:0000256" key="1">
    <source>
        <dbReference type="ARBA" id="ARBA00022468"/>
    </source>
</evidence>
<dbReference type="GO" id="GO:0031267">
    <property type="term" value="F:small GTPase binding"/>
    <property type="evidence" value="ECO:0007669"/>
    <property type="project" value="TreeGrafter"/>
</dbReference>
<dbReference type="SUPFAM" id="SSF52047">
    <property type="entry name" value="RNI-like"/>
    <property type="match status" value="1"/>
</dbReference>
<dbReference type="GO" id="GO:0005096">
    <property type="term" value="F:GTPase activator activity"/>
    <property type="evidence" value="ECO:0007669"/>
    <property type="project" value="UniProtKB-KW"/>
</dbReference>
<dbReference type="SMART" id="SM00367">
    <property type="entry name" value="LRR_CC"/>
    <property type="match status" value="3"/>
</dbReference>
<keyword evidence="2" id="KW-0433">Leucine-rich repeat</keyword>
<dbReference type="Pfam" id="PF00560">
    <property type="entry name" value="LRR_1"/>
    <property type="match status" value="1"/>
</dbReference>
<proteinExistence type="predicted"/>
<dbReference type="GO" id="GO:0006913">
    <property type="term" value="P:nucleocytoplasmic transport"/>
    <property type="evidence" value="ECO:0007669"/>
    <property type="project" value="TreeGrafter"/>
</dbReference>
<evidence type="ECO:0000256" key="2">
    <source>
        <dbReference type="ARBA" id="ARBA00022614"/>
    </source>
</evidence>
<accession>A0A8H7RK54</accession>
<dbReference type="InterPro" id="IPR001611">
    <property type="entry name" value="Leu-rich_rpt"/>
</dbReference>
<reference evidence="5" key="1">
    <citation type="submission" date="2020-12" db="EMBL/GenBank/DDBJ databases">
        <title>Metabolic potential, ecology and presence of endohyphal bacteria is reflected in genomic diversity of Mucoromycotina.</title>
        <authorList>
            <person name="Muszewska A."/>
            <person name="Okrasinska A."/>
            <person name="Steczkiewicz K."/>
            <person name="Drgas O."/>
            <person name="Orlowska M."/>
            <person name="Perlinska-Lenart U."/>
            <person name="Aleksandrzak-Piekarczyk T."/>
            <person name="Szatraj K."/>
            <person name="Zielenkiewicz U."/>
            <person name="Pilsyk S."/>
            <person name="Malc E."/>
            <person name="Mieczkowski P."/>
            <person name="Kruszewska J.S."/>
            <person name="Biernat P."/>
            <person name="Pawlowska J."/>
        </authorList>
    </citation>
    <scope>NUCLEOTIDE SEQUENCE</scope>
    <source>
        <strain evidence="5">CBS 226.32</strain>
    </source>
</reference>
<dbReference type="AlphaFoldDB" id="A0A8H7RK54"/>
<feature type="region of interest" description="Disordered" evidence="4">
    <location>
        <begin position="509"/>
        <end position="531"/>
    </location>
</feature>
<dbReference type="SMART" id="SM00368">
    <property type="entry name" value="LRR_RI"/>
    <property type="match status" value="7"/>
</dbReference>